<evidence type="ECO:0000256" key="3">
    <source>
        <dbReference type="ARBA" id="ARBA00022692"/>
    </source>
</evidence>
<accession>A0A166G0R9</accession>
<evidence type="ECO:0000313" key="9">
    <source>
        <dbReference type="Proteomes" id="UP000077755"/>
    </source>
</evidence>
<evidence type="ECO:0000256" key="6">
    <source>
        <dbReference type="SAM" id="Phobius"/>
    </source>
</evidence>
<protein>
    <submittedName>
        <fullName evidence="7">Uncharacterized protein</fullName>
    </submittedName>
</protein>
<dbReference type="KEGG" id="dcr:108208078"/>
<dbReference type="AlphaFoldDB" id="A0A166G0R9"/>
<proteinExistence type="inferred from homology"/>
<dbReference type="EMBL" id="CP093343">
    <property type="protein sequence ID" value="WOG81766.1"/>
    <property type="molecule type" value="Genomic_DNA"/>
</dbReference>
<dbReference type="Gramene" id="KZN08415">
    <property type="protein sequence ID" value="KZN08415"/>
    <property type="gene ID" value="DCAR_000961"/>
</dbReference>
<dbReference type="InterPro" id="IPR006904">
    <property type="entry name" value="DUF716"/>
</dbReference>
<dbReference type="EMBL" id="LNRQ01000001">
    <property type="protein sequence ID" value="KZN08415.1"/>
    <property type="molecule type" value="Genomic_DNA"/>
</dbReference>
<comment type="similarity">
    <text evidence="2">Belongs to the TMEM45 family.</text>
</comment>
<dbReference type="PANTHER" id="PTHR47830:SF1">
    <property type="entry name" value="OS11G0534100 PROTEIN"/>
    <property type="match status" value="1"/>
</dbReference>
<keyword evidence="3 6" id="KW-0812">Transmembrane</keyword>
<name>A0A166G0R9_DAUCS</name>
<feature type="transmembrane region" description="Helical" evidence="6">
    <location>
        <begin position="126"/>
        <end position="148"/>
    </location>
</feature>
<keyword evidence="4 6" id="KW-1133">Transmembrane helix</keyword>
<dbReference type="OMA" id="AKPYHPL"/>
<dbReference type="Proteomes" id="UP000077755">
    <property type="component" value="Chromosome 1"/>
</dbReference>
<evidence type="ECO:0000313" key="8">
    <source>
        <dbReference type="EMBL" id="WOG81766.1"/>
    </source>
</evidence>
<evidence type="ECO:0000256" key="2">
    <source>
        <dbReference type="ARBA" id="ARBA00006948"/>
    </source>
</evidence>
<evidence type="ECO:0000256" key="1">
    <source>
        <dbReference type="ARBA" id="ARBA00004141"/>
    </source>
</evidence>
<feature type="transmembrane region" description="Helical" evidence="6">
    <location>
        <begin position="56"/>
        <end position="75"/>
    </location>
</feature>
<comment type="subcellular location">
    <subcellularLocation>
        <location evidence="1">Membrane</location>
        <topology evidence="1">Multi-pass membrane protein</topology>
    </subcellularLocation>
</comment>
<organism evidence="7">
    <name type="scientific">Daucus carota subsp. sativus</name>
    <name type="common">Carrot</name>
    <dbReference type="NCBI Taxonomy" id="79200"/>
    <lineage>
        <taxon>Eukaryota</taxon>
        <taxon>Viridiplantae</taxon>
        <taxon>Streptophyta</taxon>
        <taxon>Embryophyta</taxon>
        <taxon>Tracheophyta</taxon>
        <taxon>Spermatophyta</taxon>
        <taxon>Magnoliopsida</taxon>
        <taxon>eudicotyledons</taxon>
        <taxon>Gunneridae</taxon>
        <taxon>Pentapetalae</taxon>
        <taxon>asterids</taxon>
        <taxon>campanulids</taxon>
        <taxon>Apiales</taxon>
        <taxon>Apiaceae</taxon>
        <taxon>Apioideae</taxon>
        <taxon>Scandiceae</taxon>
        <taxon>Daucinae</taxon>
        <taxon>Daucus</taxon>
        <taxon>Daucus sect. Daucus</taxon>
    </lineage>
</organism>
<evidence type="ECO:0000256" key="5">
    <source>
        <dbReference type="ARBA" id="ARBA00023136"/>
    </source>
</evidence>
<evidence type="ECO:0000313" key="7">
    <source>
        <dbReference type="EMBL" id="KZN08415.1"/>
    </source>
</evidence>
<dbReference type="STRING" id="79200.A0A166G0R9"/>
<keyword evidence="9" id="KW-1185">Reference proteome</keyword>
<reference evidence="8" key="2">
    <citation type="submission" date="2022-03" db="EMBL/GenBank/DDBJ databases">
        <title>Draft title - Genomic analysis of global carrot germplasm unveils the trajectory of domestication and the origin of high carotenoid orange carrot.</title>
        <authorList>
            <person name="Iorizzo M."/>
            <person name="Ellison S."/>
            <person name="Senalik D."/>
            <person name="Macko-Podgorni A."/>
            <person name="Grzebelus D."/>
            <person name="Bostan H."/>
            <person name="Rolling W."/>
            <person name="Curaba J."/>
            <person name="Simon P."/>
        </authorList>
    </citation>
    <scope>NUCLEOTIDE SEQUENCE</scope>
    <source>
        <tissue evidence="8">Leaf</tissue>
    </source>
</reference>
<reference evidence="7" key="1">
    <citation type="journal article" date="2016" name="Nat. Genet.">
        <title>A high-quality carrot genome assembly provides new insights into carotenoid accumulation and asterid genome evolution.</title>
        <authorList>
            <person name="Iorizzo M."/>
            <person name="Ellison S."/>
            <person name="Senalik D."/>
            <person name="Zeng P."/>
            <person name="Satapoomin P."/>
            <person name="Huang J."/>
            <person name="Bowman M."/>
            <person name="Iovene M."/>
            <person name="Sanseverino W."/>
            <person name="Cavagnaro P."/>
            <person name="Yildiz M."/>
            <person name="Macko-Podgorni A."/>
            <person name="Moranska E."/>
            <person name="Grzebelus E."/>
            <person name="Grzebelus D."/>
            <person name="Ashrafi H."/>
            <person name="Zheng Z."/>
            <person name="Cheng S."/>
            <person name="Spooner D."/>
            <person name="Van Deynze A."/>
            <person name="Simon P."/>
        </authorList>
    </citation>
    <scope>NUCLEOTIDE SEQUENCE [LARGE SCALE GENOMIC DNA]</scope>
    <source>
        <tissue evidence="7">Leaf</tissue>
    </source>
</reference>
<sequence length="311" mass="34242">MAETAVLYQTFITTGLISMGTYHLISTVKNYLKSPSHYSAKPYHPFTSTSSYKKYIQLYLSLVFLFFSFLHQTLISSHTDLLLKGNTPVHKFISLQYAAVSVLFILLCLAILLSETTLLLPFSNDLFFALASGVFFFQYYVSSSAAQFQISDLQAHCDSVSAKISAVSSLLSFLLACFPKLFVADVLLCGSLILQGFWAMQTGLTLYVDAFVPQGCHKLLDVVTGVEGSTRCDLDDSKFRAVAILDLMFLVHVFFVMIIVLLVYALVAKMLGVRSSRFGSYEALPTVIPASASSITDSNHIQMKALTGTQA</sequence>
<dbReference type="Pfam" id="PF04819">
    <property type="entry name" value="DUF716"/>
    <property type="match status" value="1"/>
</dbReference>
<dbReference type="PANTHER" id="PTHR47830">
    <property type="entry name" value="OS11G0534100 PROTEIN"/>
    <property type="match status" value="1"/>
</dbReference>
<feature type="transmembrane region" description="Helical" evidence="6">
    <location>
        <begin position="95"/>
        <end position="114"/>
    </location>
</feature>
<dbReference type="GO" id="GO:0016020">
    <property type="term" value="C:membrane"/>
    <property type="evidence" value="ECO:0007669"/>
    <property type="project" value="UniProtKB-SubCell"/>
</dbReference>
<evidence type="ECO:0000256" key="4">
    <source>
        <dbReference type="ARBA" id="ARBA00022989"/>
    </source>
</evidence>
<feature type="transmembrane region" description="Helical" evidence="6">
    <location>
        <begin position="6"/>
        <end position="25"/>
    </location>
</feature>
<gene>
    <name evidence="7" type="ORF">DCAR_000961</name>
    <name evidence="8" type="ORF">DCAR_0100917</name>
</gene>
<dbReference type="OrthoDB" id="1924702at2759"/>
<feature type="transmembrane region" description="Helical" evidence="6">
    <location>
        <begin position="247"/>
        <end position="267"/>
    </location>
</feature>
<keyword evidence="5 6" id="KW-0472">Membrane</keyword>